<accession>A0ACB8F9N3</accession>
<keyword evidence="2" id="KW-1185">Reference proteome</keyword>
<name>A0ACB8F9N3_9SAUR</name>
<evidence type="ECO:0000313" key="1">
    <source>
        <dbReference type="EMBL" id="KAH8001863.1"/>
    </source>
</evidence>
<gene>
    <name evidence="1" type="ORF">K3G42_017490</name>
</gene>
<proteinExistence type="predicted"/>
<protein>
    <submittedName>
        <fullName evidence="1">Uncharacterized protein</fullName>
    </submittedName>
</protein>
<comment type="caution">
    <text evidence="1">The sequence shown here is derived from an EMBL/GenBank/DDBJ whole genome shotgun (WGS) entry which is preliminary data.</text>
</comment>
<dbReference type="Proteomes" id="UP000827872">
    <property type="component" value="Linkage Group LG08"/>
</dbReference>
<dbReference type="EMBL" id="CM037621">
    <property type="protein sequence ID" value="KAH8001863.1"/>
    <property type="molecule type" value="Genomic_DNA"/>
</dbReference>
<reference evidence="1" key="1">
    <citation type="submission" date="2021-08" db="EMBL/GenBank/DDBJ databases">
        <title>The first chromosome-level gecko genome reveals the dynamic sex chromosomes of Neotropical dwarf geckos (Sphaerodactylidae: Sphaerodactylus).</title>
        <authorList>
            <person name="Pinto B.J."/>
            <person name="Keating S.E."/>
            <person name="Gamble T."/>
        </authorList>
    </citation>
    <scope>NUCLEOTIDE SEQUENCE</scope>
    <source>
        <strain evidence="1">TG3544</strain>
    </source>
</reference>
<sequence length="231" mass="24691">MGSCSKSPTCLTRYQPAKFHAHPPPHPKEEAGPSGQTVGKHPPAWPGTTLPSPCSPSSLKEVAGPNWAMGPPLLLGLPAIHSNPSFQISARTSLPAEERARDVYSSSQVVPATCTYSDTTTSGGRQARAGAKRWIVDKAEGHSQTRELGPKILHSWQKADGVCTKQDLSSRGRQAALDPTKRMQKPQGDTGLLKAICFKTPSADNLQDPPADNLASDSSLLSSLVKERREL</sequence>
<evidence type="ECO:0000313" key="2">
    <source>
        <dbReference type="Proteomes" id="UP000827872"/>
    </source>
</evidence>
<organism evidence="1 2">
    <name type="scientific">Sphaerodactylus townsendi</name>
    <dbReference type="NCBI Taxonomy" id="933632"/>
    <lineage>
        <taxon>Eukaryota</taxon>
        <taxon>Metazoa</taxon>
        <taxon>Chordata</taxon>
        <taxon>Craniata</taxon>
        <taxon>Vertebrata</taxon>
        <taxon>Euteleostomi</taxon>
        <taxon>Lepidosauria</taxon>
        <taxon>Squamata</taxon>
        <taxon>Bifurcata</taxon>
        <taxon>Gekkota</taxon>
        <taxon>Sphaerodactylidae</taxon>
        <taxon>Sphaerodactylus</taxon>
    </lineage>
</organism>